<organism evidence="2 3">
    <name type="scientific">Theobroma cacao</name>
    <name type="common">Cacao</name>
    <name type="synonym">Cocoa</name>
    <dbReference type="NCBI Taxonomy" id="3641"/>
    <lineage>
        <taxon>Eukaryota</taxon>
        <taxon>Viridiplantae</taxon>
        <taxon>Streptophyta</taxon>
        <taxon>Embryophyta</taxon>
        <taxon>Tracheophyta</taxon>
        <taxon>Spermatophyta</taxon>
        <taxon>Magnoliopsida</taxon>
        <taxon>eudicotyledons</taxon>
        <taxon>Gunneridae</taxon>
        <taxon>Pentapetalae</taxon>
        <taxon>rosids</taxon>
        <taxon>malvids</taxon>
        <taxon>Malvales</taxon>
        <taxon>Malvaceae</taxon>
        <taxon>Byttnerioideae</taxon>
        <taxon>Theobroma</taxon>
    </lineage>
</organism>
<feature type="compositionally biased region" description="Polar residues" evidence="1">
    <location>
        <begin position="50"/>
        <end position="62"/>
    </location>
</feature>
<name>A0A061EKZ4_THECC</name>
<reference evidence="2 3" key="1">
    <citation type="journal article" date="2013" name="Genome Biol.">
        <title>The genome sequence of the most widely cultivated cacao type and its use to identify candidate genes regulating pod color.</title>
        <authorList>
            <person name="Motamayor J.C."/>
            <person name="Mockaitis K."/>
            <person name="Schmutz J."/>
            <person name="Haiminen N."/>
            <person name="Iii D.L."/>
            <person name="Cornejo O."/>
            <person name="Findley S.D."/>
            <person name="Zheng P."/>
            <person name="Utro F."/>
            <person name="Royaert S."/>
            <person name="Saski C."/>
            <person name="Jenkins J."/>
            <person name="Podicheti R."/>
            <person name="Zhao M."/>
            <person name="Scheffler B.E."/>
            <person name="Stack J.C."/>
            <person name="Feltus F.A."/>
            <person name="Mustiga G.M."/>
            <person name="Amores F."/>
            <person name="Phillips W."/>
            <person name="Marelli J.P."/>
            <person name="May G.D."/>
            <person name="Shapiro H."/>
            <person name="Ma J."/>
            <person name="Bustamante C.D."/>
            <person name="Schnell R.J."/>
            <person name="Main D."/>
            <person name="Gilbert D."/>
            <person name="Parida L."/>
            <person name="Kuhn D.N."/>
        </authorList>
    </citation>
    <scope>NUCLEOTIDE SEQUENCE [LARGE SCALE GENOMIC DNA]</scope>
    <source>
        <strain evidence="3">cv. Matina 1-6</strain>
    </source>
</reference>
<dbReference type="Proteomes" id="UP000026915">
    <property type="component" value="Chromosome 4"/>
</dbReference>
<feature type="compositionally biased region" description="Basic and acidic residues" evidence="1">
    <location>
        <begin position="1"/>
        <end position="13"/>
    </location>
</feature>
<protein>
    <submittedName>
        <fullName evidence="2">Uncharacterized protein</fullName>
    </submittedName>
</protein>
<dbReference type="AlphaFoldDB" id="A0A061EKZ4"/>
<dbReference type="Gramene" id="EOY05343">
    <property type="protein sequence ID" value="EOY05343"/>
    <property type="gene ID" value="TCM_020362"/>
</dbReference>
<proteinExistence type="predicted"/>
<dbReference type="EMBL" id="CM001882">
    <property type="protein sequence ID" value="EOY05343.1"/>
    <property type="molecule type" value="Genomic_DNA"/>
</dbReference>
<dbReference type="InParanoid" id="A0A061EKZ4"/>
<keyword evidence="3" id="KW-1185">Reference proteome</keyword>
<evidence type="ECO:0000256" key="1">
    <source>
        <dbReference type="SAM" id="MobiDB-lite"/>
    </source>
</evidence>
<feature type="compositionally biased region" description="Polar residues" evidence="1">
    <location>
        <begin position="23"/>
        <end position="41"/>
    </location>
</feature>
<dbReference type="HOGENOM" id="CLU_2727322_0_0_1"/>
<sequence length="72" mass="8162">MHKISIKEEEVKQLPKLYGTGKETASTFHRSKQYNGSNRKSTGWDRSKRNSSSSATCKNQNCHPVMTDSTKD</sequence>
<accession>A0A061EKZ4</accession>
<feature type="region of interest" description="Disordered" evidence="1">
    <location>
        <begin position="1"/>
        <end position="72"/>
    </location>
</feature>
<evidence type="ECO:0000313" key="2">
    <source>
        <dbReference type="EMBL" id="EOY05343.1"/>
    </source>
</evidence>
<gene>
    <name evidence="2" type="ORF">TCM_020362</name>
</gene>
<evidence type="ECO:0000313" key="3">
    <source>
        <dbReference type="Proteomes" id="UP000026915"/>
    </source>
</evidence>